<evidence type="ECO:0000313" key="3">
    <source>
        <dbReference type="Proteomes" id="UP000594404"/>
    </source>
</evidence>
<name>A0A7S9RJH0_9BACT</name>
<protein>
    <submittedName>
        <fullName evidence="2">Alpha/beta hydrolase</fullName>
    </submittedName>
</protein>
<sequence>MSSLNAKENNAGERVEKLKVPLANPSKEAAANAAKNPFGLVYGDAISKNEAGKVNLTPVSYKSRGLDIAANVYTPANFDPNKSYAAIVVAHPNGGVKEQTAGLYAQHLAELGYVAIAFDAAYQGASGGMPRCVDTPANRIEDIRAAADFLLKFKGVDRDRIGVLGICGGGGYTLKAAQTDKIFKAVATLSAFDSGLARRNGFLDAQISTIQQRLKDASDARAKEVLTGEVEYVPDPDITDEEIAKITNDLYREGLKYYHRTHAHPNSTFAYTKSSLLDLMNFDAASNMDLINQPLLMMVGSKADSAYMSERAFAGASGTQKKEYFKIDGALHIETYYKPEYVDVVMKKLAQFYGENL</sequence>
<dbReference type="GO" id="GO:0016787">
    <property type="term" value="F:hydrolase activity"/>
    <property type="evidence" value="ECO:0007669"/>
    <property type="project" value="UniProtKB-KW"/>
</dbReference>
<dbReference type="Gene3D" id="1.10.10.800">
    <property type="match status" value="1"/>
</dbReference>
<dbReference type="InterPro" id="IPR002925">
    <property type="entry name" value="Dienelactn_hydro"/>
</dbReference>
<gene>
    <name evidence="2" type="ORF">CVT01_08155</name>
</gene>
<dbReference type="SUPFAM" id="SSF53474">
    <property type="entry name" value="alpha/beta-Hydrolases"/>
    <property type="match status" value="1"/>
</dbReference>
<dbReference type="Pfam" id="PF01738">
    <property type="entry name" value="DLH"/>
    <property type="match status" value="1"/>
</dbReference>
<feature type="domain" description="Dienelactone hydrolase" evidence="1">
    <location>
        <begin position="72"/>
        <end position="188"/>
    </location>
</feature>
<dbReference type="InterPro" id="IPR029058">
    <property type="entry name" value="AB_hydrolase_fold"/>
</dbReference>
<dbReference type="EMBL" id="CP049266">
    <property type="protein sequence ID" value="QPH92880.1"/>
    <property type="molecule type" value="Genomic_DNA"/>
</dbReference>
<dbReference type="Proteomes" id="UP000594404">
    <property type="component" value="Chromosome"/>
</dbReference>
<keyword evidence="2" id="KW-0378">Hydrolase</keyword>
<reference evidence="2 3" key="1">
    <citation type="journal article" date="2018" name="Emerg. Microbes Infect.">
        <title>Genomic analysis of oral Campylobacter concisus strains identified a potential bacterial molecular marker associated with active Crohn's disease.</title>
        <authorList>
            <person name="Liu F."/>
            <person name="Ma R."/>
            <person name="Tay C.Y.A."/>
            <person name="Octavia S."/>
            <person name="Lan R."/>
            <person name="Chung H.K.L."/>
            <person name="Riordan S.M."/>
            <person name="Grimm M.C."/>
            <person name="Leong R.W."/>
            <person name="Tanaka M.M."/>
            <person name="Connor S."/>
            <person name="Zhang L."/>
        </authorList>
    </citation>
    <scope>NUCLEOTIDE SEQUENCE [LARGE SCALE GENOMIC DNA]</scope>
    <source>
        <strain evidence="2 3">P1CDO3</strain>
    </source>
</reference>
<dbReference type="PANTHER" id="PTHR47751:SF1">
    <property type="entry name" value="SUPERFAMILY HYDROLASE, PUTATIVE (AFU_ORTHOLOGUE AFUA_2G16580)-RELATED"/>
    <property type="match status" value="1"/>
</dbReference>
<accession>A0A7S9RJH0</accession>
<evidence type="ECO:0000313" key="2">
    <source>
        <dbReference type="EMBL" id="QPH92880.1"/>
    </source>
</evidence>
<proteinExistence type="predicted"/>
<dbReference type="AlphaFoldDB" id="A0A7S9RJH0"/>
<dbReference type="InterPro" id="IPR051411">
    <property type="entry name" value="Polyketide_trans_af380"/>
</dbReference>
<evidence type="ECO:0000259" key="1">
    <source>
        <dbReference type="Pfam" id="PF01738"/>
    </source>
</evidence>
<dbReference type="PANTHER" id="PTHR47751">
    <property type="entry name" value="SUPERFAMILY HYDROLASE, PUTATIVE (AFU_ORTHOLOGUE AFUA_2G16580)-RELATED"/>
    <property type="match status" value="1"/>
</dbReference>
<organism evidence="2 3">
    <name type="scientific">Campylobacter concisus</name>
    <dbReference type="NCBI Taxonomy" id="199"/>
    <lineage>
        <taxon>Bacteria</taxon>
        <taxon>Pseudomonadati</taxon>
        <taxon>Campylobacterota</taxon>
        <taxon>Epsilonproteobacteria</taxon>
        <taxon>Campylobacterales</taxon>
        <taxon>Campylobacteraceae</taxon>
        <taxon>Campylobacter</taxon>
    </lineage>
</organism>
<dbReference type="Gene3D" id="3.40.50.1820">
    <property type="entry name" value="alpha/beta hydrolase"/>
    <property type="match status" value="1"/>
</dbReference>